<keyword evidence="3 7" id="KW-0808">Transferase</keyword>
<sequence>MTVREIARLVGGEIVGDPDVVITDVSGIKEAKKGSITFVANPKYLVLLKSTQASAVIISESNHYAVNSNLTLIKVENPTLAFSKIIELIGPEPVKFKPGIHPTAVIGENVKLGKDVSIQPYTVVEDNVVIGDRTVIGACGYIGHCTKIGSDCFIYPHVIIRERIIIGNRVNIHSGTVIGGDGFGFATVKGVHHKIPQIGIVEIGNDVEIGSNVTIDRARFEKTYIGNGVKIDNLVQIAHNVIIGDNTIIVAQVGVSGSARIGKNVVIAGQAGLIGHIEVGDNAIIGGRAGVTKNVPANSNVSGFPAREKWEDMKCAAYLRKSPEIFAKIKRLEDRISQMEKKLQKYKDEAEDH</sequence>
<dbReference type="Pfam" id="PF04613">
    <property type="entry name" value="LpxD"/>
    <property type="match status" value="1"/>
</dbReference>
<dbReference type="SUPFAM" id="SSF51161">
    <property type="entry name" value="Trimeric LpxA-like enzymes"/>
    <property type="match status" value="1"/>
</dbReference>
<keyword evidence="1 7" id="KW-0444">Lipid biosynthesis</keyword>
<dbReference type="GO" id="GO:0009245">
    <property type="term" value="P:lipid A biosynthetic process"/>
    <property type="evidence" value="ECO:0007669"/>
    <property type="project" value="UniProtKB-UniRule"/>
</dbReference>
<dbReference type="GO" id="GO:0016410">
    <property type="term" value="F:N-acyltransferase activity"/>
    <property type="evidence" value="ECO:0007669"/>
    <property type="project" value="InterPro"/>
</dbReference>
<dbReference type="EMBL" id="MWDQ01000027">
    <property type="protein sequence ID" value="OQB74851.1"/>
    <property type="molecule type" value="Genomic_DNA"/>
</dbReference>
<keyword evidence="5 7" id="KW-0443">Lipid metabolism</keyword>
<evidence type="ECO:0000256" key="5">
    <source>
        <dbReference type="ARBA" id="ARBA00023098"/>
    </source>
</evidence>
<dbReference type="InterPro" id="IPR020573">
    <property type="entry name" value="UDP_GlcNAc_AcTrfase_non-rep"/>
</dbReference>
<evidence type="ECO:0000256" key="6">
    <source>
        <dbReference type="ARBA" id="ARBA00023315"/>
    </source>
</evidence>
<feature type="active site" description="Proton acceptor" evidence="7">
    <location>
        <position position="239"/>
    </location>
</feature>
<evidence type="ECO:0000256" key="7">
    <source>
        <dbReference type="HAMAP-Rule" id="MF_00523"/>
    </source>
</evidence>
<gene>
    <name evidence="7 9" type="primary">lpxD</name>
    <name evidence="9" type="ORF">BWX89_00340</name>
</gene>
<keyword evidence="6 7" id="KW-0012">Acyltransferase</keyword>
<keyword evidence="4 7" id="KW-0677">Repeat</keyword>
<dbReference type="CDD" id="cd03352">
    <property type="entry name" value="LbH_LpxD"/>
    <property type="match status" value="1"/>
</dbReference>
<organism evidence="9">
    <name type="scientific">candidate division TA06 bacterium ADurb.Bin131</name>
    <dbReference type="NCBI Taxonomy" id="1852827"/>
    <lineage>
        <taxon>Bacteria</taxon>
        <taxon>Bacteria division TA06</taxon>
    </lineage>
</organism>
<comment type="catalytic activity">
    <reaction evidence="7">
        <text>a UDP-3-O-[(3R)-3-hydroxyacyl]-alpha-D-glucosamine + a (3R)-hydroxyacyl-[ACP] = a UDP-2-N,3-O-bis[(3R)-3-hydroxyacyl]-alpha-D-glucosamine + holo-[ACP] + H(+)</text>
        <dbReference type="Rhea" id="RHEA:53836"/>
        <dbReference type="Rhea" id="RHEA-COMP:9685"/>
        <dbReference type="Rhea" id="RHEA-COMP:9945"/>
        <dbReference type="ChEBI" id="CHEBI:15378"/>
        <dbReference type="ChEBI" id="CHEBI:64479"/>
        <dbReference type="ChEBI" id="CHEBI:78827"/>
        <dbReference type="ChEBI" id="CHEBI:137740"/>
        <dbReference type="ChEBI" id="CHEBI:137748"/>
        <dbReference type="EC" id="2.3.1.191"/>
    </reaction>
</comment>
<name>A0A1V6CD73_UNCT6</name>
<comment type="subunit">
    <text evidence="7">Homotrimer.</text>
</comment>
<evidence type="ECO:0000259" key="8">
    <source>
        <dbReference type="Pfam" id="PF04613"/>
    </source>
</evidence>
<keyword evidence="2 7" id="KW-0441">Lipid A biosynthesis</keyword>
<dbReference type="GO" id="GO:0016020">
    <property type="term" value="C:membrane"/>
    <property type="evidence" value="ECO:0007669"/>
    <property type="project" value="GOC"/>
</dbReference>
<proteinExistence type="inferred from homology"/>
<dbReference type="PROSITE" id="PS00101">
    <property type="entry name" value="HEXAPEP_TRANSFERASES"/>
    <property type="match status" value="1"/>
</dbReference>
<protein>
    <recommendedName>
        <fullName evidence="7">UDP-3-O-acylglucosamine N-acyltransferase</fullName>
        <ecNumber evidence="7">2.3.1.191</ecNumber>
    </recommendedName>
</protein>
<dbReference type="PANTHER" id="PTHR43378">
    <property type="entry name" value="UDP-3-O-ACYLGLUCOSAMINE N-ACYLTRANSFERASE"/>
    <property type="match status" value="1"/>
</dbReference>
<dbReference type="InterPro" id="IPR011004">
    <property type="entry name" value="Trimer_LpxA-like_sf"/>
</dbReference>
<dbReference type="InterPro" id="IPR018357">
    <property type="entry name" value="Hexapep_transf_CS"/>
</dbReference>
<dbReference type="InterPro" id="IPR001451">
    <property type="entry name" value="Hexapep"/>
</dbReference>
<evidence type="ECO:0000256" key="3">
    <source>
        <dbReference type="ARBA" id="ARBA00022679"/>
    </source>
</evidence>
<dbReference type="GO" id="GO:0103118">
    <property type="term" value="F:UDP-3-O-[(3R)-3-hydroxyacyl]-glucosamine N-acyltransferase activity"/>
    <property type="evidence" value="ECO:0007669"/>
    <property type="project" value="UniProtKB-EC"/>
</dbReference>
<evidence type="ECO:0000313" key="9">
    <source>
        <dbReference type="EMBL" id="OQB74851.1"/>
    </source>
</evidence>
<evidence type="ECO:0000256" key="1">
    <source>
        <dbReference type="ARBA" id="ARBA00022516"/>
    </source>
</evidence>
<dbReference type="HAMAP" id="MF_00523">
    <property type="entry name" value="LpxD"/>
    <property type="match status" value="1"/>
</dbReference>
<dbReference type="PANTHER" id="PTHR43378:SF2">
    <property type="entry name" value="UDP-3-O-ACYLGLUCOSAMINE N-ACYLTRANSFERASE 1, MITOCHONDRIAL-RELATED"/>
    <property type="match status" value="1"/>
</dbReference>
<dbReference type="InterPro" id="IPR007691">
    <property type="entry name" value="LpxD"/>
</dbReference>
<dbReference type="Proteomes" id="UP000485562">
    <property type="component" value="Unassembled WGS sequence"/>
</dbReference>
<comment type="similarity">
    <text evidence="7">Belongs to the transferase hexapeptide repeat family. LpxD subfamily.</text>
</comment>
<dbReference type="UniPathway" id="UPA00973"/>
<dbReference type="NCBIfam" id="TIGR01853">
    <property type="entry name" value="lipid_A_lpxD"/>
    <property type="match status" value="1"/>
</dbReference>
<dbReference type="NCBIfam" id="NF002060">
    <property type="entry name" value="PRK00892.1"/>
    <property type="match status" value="1"/>
</dbReference>
<feature type="domain" description="UDP-3-O-[3-hydroxymyristoyl] glucosamine N-acyltransferase non-repeat region" evidence="8">
    <location>
        <begin position="19"/>
        <end position="88"/>
    </location>
</feature>
<evidence type="ECO:0000256" key="4">
    <source>
        <dbReference type="ARBA" id="ARBA00022737"/>
    </source>
</evidence>
<accession>A0A1V6CD73</accession>
<comment type="caution">
    <text evidence="9">The sequence shown here is derived from an EMBL/GenBank/DDBJ whole genome shotgun (WGS) entry which is preliminary data.</text>
</comment>
<comment type="function">
    <text evidence="7">Catalyzes the N-acylation of UDP-3-O-acylglucosamine using 3-hydroxyacyl-ACP as the acyl donor. Is involved in the biosynthesis of lipid A, a phosphorylated glycolipid that anchors the lipopolysaccharide to the outer membrane of the cell.</text>
</comment>
<dbReference type="Gene3D" id="3.40.1390.10">
    <property type="entry name" value="MurE/MurF, N-terminal domain"/>
    <property type="match status" value="1"/>
</dbReference>
<dbReference type="AlphaFoldDB" id="A0A1V6CD73"/>
<dbReference type="Gene3D" id="2.160.10.10">
    <property type="entry name" value="Hexapeptide repeat proteins"/>
    <property type="match status" value="1"/>
</dbReference>
<evidence type="ECO:0000256" key="2">
    <source>
        <dbReference type="ARBA" id="ARBA00022556"/>
    </source>
</evidence>
<dbReference type="Pfam" id="PF00132">
    <property type="entry name" value="Hexapep"/>
    <property type="match status" value="3"/>
</dbReference>
<dbReference type="EC" id="2.3.1.191" evidence="7"/>
<reference evidence="9" key="1">
    <citation type="submission" date="2017-02" db="EMBL/GenBank/DDBJ databases">
        <title>Delving into the versatile metabolic prowess of the omnipresent phylum Bacteroidetes.</title>
        <authorList>
            <person name="Nobu M.K."/>
            <person name="Mei R."/>
            <person name="Narihiro T."/>
            <person name="Kuroda K."/>
            <person name="Liu W.-T."/>
        </authorList>
    </citation>
    <scope>NUCLEOTIDE SEQUENCE</scope>
    <source>
        <strain evidence="9">ADurb.Bin131</strain>
    </source>
</reference>
<comment type="pathway">
    <text evidence="7">Bacterial outer membrane biogenesis; LPS lipid A biosynthesis.</text>
</comment>